<feature type="non-terminal residue" evidence="1">
    <location>
        <position position="1"/>
    </location>
</feature>
<comment type="caution">
    <text evidence="1">The sequence shown here is derived from an EMBL/GenBank/DDBJ whole genome shotgun (WGS) entry which is preliminary data.</text>
</comment>
<reference evidence="1" key="1">
    <citation type="journal article" date="2021" name="New Phytol.">
        <title>Evolutionary innovations through gain and loss of genes in the ectomycorrhizal Boletales.</title>
        <authorList>
            <person name="Wu G."/>
            <person name="Miyauchi S."/>
            <person name="Morin E."/>
            <person name="Kuo A."/>
            <person name="Drula E."/>
            <person name="Varga T."/>
            <person name="Kohler A."/>
            <person name="Feng B."/>
            <person name="Cao Y."/>
            <person name="Lipzen A."/>
            <person name="Daum C."/>
            <person name="Hundley H."/>
            <person name="Pangilinan J."/>
            <person name="Johnson J."/>
            <person name="Barry K."/>
            <person name="LaButti K."/>
            <person name="Ng V."/>
            <person name="Ahrendt S."/>
            <person name="Min B."/>
            <person name="Choi I.G."/>
            <person name="Park H."/>
            <person name="Plett J.M."/>
            <person name="Magnuson J."/>
            <person name="Spatafora J.W."/>
            <person name="Nagy L.G."/>
            <person name="Henrissat B."/>
            <person name="Grigoriev I.V."/>
            <person name="Yang Z.L."/>
            <person name="Xu J."/>
            <person name="Martin F.M."/>
        </authorList>
    </citation>
    <scope>NUCLEOTIDE SEQUENCE</scope>
    <source>
        <strain evidence="1">KUC20120723A-06</strain>
    </source>
</reference>
<feature type="non-terminal residue" evidence="1">
    <location>
        <position position="305"/>
    </location>
</feature>
<dbReference type="EMBL" id="MU267289">
    <property type="protein sequence ID" value="KAH7917085.1"/>
    <property type="molecule type" value="Genomic_DNA"/>
</dbReference>
<evidence type="ECO:0000313" key="1">
    <source>
        <dbReference type="EMBL" id="KAH7917085.1"/>
    </source>
</evidence>
<evidence type="ECO:0000313" key="2">
    <source>
        <dbReference type="Proteomes" id="UP000790709"/>
    </source>
</evidence>
<protein>
    <submittedName>
        <fullName evidence="1">Uncharacterized protein</fullName>
    </submittedName>
</protein>
<name>A0ACB8AUC3_9AGAM</name>
<keyword evidence="2" id="KW-1185">Reference proteome</keyword>
<proteinExistence type="predicted"/>
<gene>
    <name evidence="1" type="ORF">BV22DRAFT_988083</name>
</gene>
<accession>A0ACB8AUC3</accession>
<sequence>TTAKFRTLWLSGNPLVVVHVDTRLQGDWSPAYFVEKYGTHHVTLVDCESERRQASTVADFFASFGDTAARIDGDPVLKLKDWPPEKDFHAVFPELFAAFIDGVPFPDYTRPDGIFNLASHFAVNAVAPDLGPKMYIAHGTSQSDSHHGSTRLHKDITDAVNLLVFAANFTDGRPGYALWHIFPRQATAALCKFLINEGHFRDTGDPIHSQSVYLTPSMLSDLAAKYGVQPYTIVQRVGDAVFIPAGCPHQVSNATDAIKIACDFVSIKNLAASEHLVNELRSQRLCQDWVGDDVLQYYTTLWYAW</sequence>
<dbReference type="Proteomes" id="UP000790709">
    <property type="component" value="Unassembled WGS sequence"/>
</dbReference>
<organism evidence="1 2">
    <name type="scientific">Leucogyrophana mollusca</name>
    <dbReference type="NCBI Taxonomy" id="85980"/>
    <lineage>
        <taxon>Eukaryota</taxon>
        <taxon>Fungi</taxon>
        <taxon>Dikarya</taxon>
        <taxon>Basidiomycota</taxon>
        <taxon>Agaricomycotina</taxon>
        <taxon>Agaricomycetes</taxon>
        <taxon>Agaricomycetidae</taxon>
        <taxon>Boletales</taxon>
        <taxon>Boletales incertae sedis</taxon>
        <taxon>Leucogyrophana</taxon>
    </lineage>
</organism>